<dbReference type="PANTHER" id="PTHR21137:SF35">
    <property type="entry name" value="ODORANT RECEPTOR 19A-RELATED"/>
    <property type="match status" value="1"/>
</dbReference>
<dbReference type="GO" id="GO:0007165">
    <property type="term" value="P:signal transduction"/>
    <property type="evidence" value="ECO:0007669"/>
    <property type="project" value="UniProtKB-KW"/>
</dbReference>
<dbReference type="Proteomes" id="UP001152798">
    <property type="component" value="Chromosome 5"/>
</dbReference>
<keyword evidence="5 10" id="KW-0552">Olfaction</keyword>
<evidence type="ECO:0000256" key="3">
    <source>
        <dbReference type="ARBA" id="ARBA00022606"/>
    </source>
</evidence>
<dbReference type="EMBL" id="OV725081">
    <property type="protein sequence ID" value="CAH1402737.1"/>
    <property type="molecule type" value="Genomic_DNA"/>
</dbReference>
<feature type="transmembrane region" description="Helical" evidence="10">
    <location>
        <begin position="130"/>
        <end position="152"/>
    </location>
</feature>
<comment type="caution">
    <text evidence="10">Lacks conserved residue(s) required for the propagation of feature annotation.</text>
</comment>
<name>A0A9P0HJ93_NEZVI</name>
<evidence type="ECO:0000256" key="2">
    <source>
        <dbReference type="ARBA" id="ARBA00022475"/>
    </source>
</evidence>
<evidence type="ECO:0000256" key="7">
    <source>
        <dbReference type="ARBA" id="ARBA00023136"/>
    </source>
</evidence>
<keyword evidence="9 10" id="KW-0807">Transducer</keyword>
<keyword evidence="8 10" id="KW-0675">Receptor</keyword>
<evidence type="ECO:0000256" key="8">
    <source>
        <dbReference type="ARBA" id="ARBA00023170"/>
    </source>
</evidence>
<comment type="similarity">
    <text evidence="10">Belongs to the insect chemoreceptor superfamily. Heteromeric odorant receptor channel (TC 1.A.69) family.</text>
</comment>
<feature type="transmembrane region" description="Helical" evidence="10">
    <location>
        <begin position="277"/>
        <end position="301"/>
    </location>
</feature>
<comment type="subcellular location">
    <subcellularLocation>
        <location evidence="1 10">Cell membrane</location>
        <topology evidence="1 10">Multi-pass membrane protein</topology>
    </subcellularLocation>
</comment>
<dbReference type="GO" id="GO:0005886">
    <property type="term" value="C:plasma membrane"/>
    <property type="evidence" value="ECO:0007669"/>
    <property type="project" value="UniProtKB-SubCell"/>
</dbReference>
<accession>A0A9P0HJ93</accession>
<dbReference type="GO" id="GO:0005549">
    <property type="term" value="F:odorant binding"/>
    <property type="evidence" value="ECO:0007669"/>
    <property type="project" value="InterPro"/>
</dbReference>
<dbReference type="PANTHER" id="PTHR21137">
    <property type="entry name" value="ODORANT RECEPTOR"/>
    <property type="match status" value="1"/>
</dbReference>
<keyword evidence="3 10" id="KW-0716">Sensory transduction</keyword>
<organism evidence="11 12">
    <name type="scientific">Nezara viridula</name>
    <name type="common">Southern green stink bug</name>
    <name type="synonym">Cimex viridulus</name>
    <dbReference type="NCBI Taxonomy" id="85310"/>
    <lineage>
        <taxon>Eukaryota</taxon>
        <taxon>Metazoa</taxon>
        <taxon>Ecdysozoa</taxon>
        <taxon>Arthropoda</taxon>
        <taxon>Hexapoda</taxon>
        <taxon>Insecta</taxon>
        <taxon>Pterygota</taxon>
        <taxon>Neoptera</taxon>
        <taxon>Paraneoptera</taxon>
        <taxon>Hemiptera</taxon>
        <taxon>Heteroptera</taxon>
        <taxon>Panheteroptera</taxon>
        <taxon>Pentatomomorpha</taxon>
        <taxon>Pentatomoidea</taxon>
        <taxon>Pentatomidae</taxon>
        <taxon>Pentatominae</taxon>
        <taxon>Nezara</taxon>
    </lineage>
</organism>
<keyword evidence="12" id="KW-1185">Reference proteome</keyword>
<proteinExistence type="inferred from homology"/>
<reference evidence="11" key="1">
    <citation type="submission" date="2022-01" db="EMBL/GenBank/DDBJ databases">
        <authorList>
            <person name="King R."/>
        </authorList>
    </citation>
    <scope>NUCLEOTIDE SEQUENCE</scope>
</reference>
<evidence type="ECO:0000313" key="12">
    <source>
        <dbReference type="Proteomes" id="UP001152798"/>
    </source>
</evidence>
<dbReference type="InterPro" id="IPR004117">
    <property type="entry name" value="7tm6_olfct_rcpt"/>
</dbReference>
<protein>
    <recommendedName>
        <fullName evidence="10">Odorant receptor</fullName>
    </recommendedName>
</protein>
<keyword evidence="6 10" id="KW-1133">Transmembrane helix</keyword>
<evidence type="ECO:0000256" key="5">
    <source>
        <dbReference type="ARBA" id="ARBA00022725"/>
    </source>
</evidence>
<evidence type="ECO:0000313" key="11">
    <source>
        <dbReference type="EMBL" id="CAH1402737.1"/>
    </source>
</evidence>
<evidence type="ECO:0000256" key="6">
    <source>
        <dbReference type="ARBA" id="ARBA00022989"/>
    </source>
</evidence>
<evidence type="ECO:0000256" key="4">
    <source>
        <dbReference type="ARBA" id="ARBA00022692"/>
    </source>
</evidence>
<dbReference type="Pfam" id="PF02949">
    <property type="entry name" value="7tm_6"/>
    <property type="match status" value="1"/>
</dbReference>
<dbReference type="AlphaFoldDB" id="A0A9P0HJ93"/>
<keyword evidence="7 10" id="KW-0472">Membrane</keyword>
<sequence length="373" mass="42916">MIRKKEIKDPLLFLESLLEWMGLVSIAEDRRPWYYVPMVVLQHMAHINGLMATSLYVLGDNPFFSKMESTQYFISLLHMVAKYYNLHYNSAPYRRLIATAKHLWEEAKRRPRMENLLADLSKDADKKMKFFFFIFAMGSPASCLVTLLANMMQEPEDRGKPFVVWDPVPESWYWTSCFIEGCCMMVVLSMLGTTLVACYGNCLQAAIQTRILQEMLEDSSLDLRACVQLHQNILRYIEEINNYFSGQMFLEIVFSSLQTAIRGYVCLKFLNAGNPKVISSFFFLSLCLLGPLIVCLSGHLITDSSENLFRSAYNNAWYSASPRDKSSLVIVLCQASKIKRLNYKNLLDFNMERYSVVVQGTYSYITLLQGADL</sequence>
<evidence type="ECO:0000256" key="9">
    <source>
        <dbReference type="ARBA" id="ARBA00023224"/>
    </source>
</evidence>
<feature type="transmembrane region" description="Helical" evidence="10">
    <location>
        <begin position="172"/>
        <end position="200"/>
    </location>
</feature>
<gene>
    <name evidence="11" type="ORF">NEZAVI_LOCUS11492</name>
</gene>
<dbReference type="OrthoDB" id="6614360at2759"/>
<evidence type="ECO:0000256" key="1">
    <source>
        <dbReference type="ARBA" id="ARBA00004651"/>
    </source>
</evidence>
<keyword evidence="2" id="KW-1003">Cell membrane</keyword>
<keyword evidence="4 10" id="KW-0812">Transmembrane</keyword>
<evidence type="ECO:0000256" key="10">
    <source>
        <dbReference type="RuleBase" id="RU351113"/>
    </source>
</evidence>
<dbReference type="GO" id="GO:0004984">
    <property type="term" value="F:olfactory receptor activity"/>
    <property type="evidence" value="ECO:0007669"/>
    <property type="project" value="InterPro"/>
</dbReference>